<organism evidence="1 2">
    <name type="scientific">Xanthomarina gelatinilytica</name>
    <dbReference type="NCBI Taxonomy" id="1137281"/>
    <lineage>
        <taxon>Bacteria</taxon>
        <taxon>Pseudomonadati</taxon>
        <taxon>Bacteroidota</taxon>
        <taxon>Flavobacteriia</taxon>
        <taxon>Flavobacteriales</taxon>
        <taxon>Flavobacteriaceae</taxon>
        <taxon>Xanthomarina</taxon>
    </lineage>
</organism>
<sequence>SSEEVKEEYGFDLLCHKKDLGENYDAVVLAVCHKEFLNLDLQKLKSPIGVIFDVKSLLP</sequence>
<dbReference type="InterPro" id="IPR036220">
    <property type="entry name" value="UDP-Glc/GDP-Man_DH_C_sf"/>
</dbReference>
<accession>A0A3D6BLR5</accession>
<name>A0A3D6BLR5_9FLAO</name>
<reference evidence="1 2" key="1">
    <citation type="journal article" date="2018" name="Nat. Biotechnol.">
        <title>A standardized bacterial taxonomy based on genome phylogeny substantially revises the tree of life.</title>
        <authorList>
            <person name="Parks D.H."/>
            <person name="Chuvochina M."/>
            <person name="Waite D.W."/>
            <person name="Rinke C."/>
            <person name="Skarshewski A."/>
            <person name="Chaumeil P.A."/>
            <person name="Hugenholtz P."/>
        </authorList>
    </citation>
    <scope>NUCLEOTIDE SEQUENCE [LARGE SCALE GENOMIC DNA]</scope>
    <source>
        <strain evidence="1">UBA10227</strain>
    </source>
</reference>
<feature type="non-terminal residue" evidence="1">
    <location>
        <position position="1"/>
    </location>
</feature>
<dbReference type="Gene3D" id="3.40.50.720">
    <property type="entry name" value="NAD(P)-binding Rossmann-like Domain"/>
    <property type="match status" value="1"/>
</dbReference>
<dbReference type="AlphaFoldDB" id="A0A3D6BLR5"/>
<gene>
    <name evidence="1" type="ORF">DHV22_00390</name>
</gene>
<proteinExistence type="predicted"/>
<protein>
    <submittedName>
        <fullName evidence="1">Nucleotide sugar dehydrogenase</fullName>
    </submittedName>
</protein>
<dbReference type="EMBL" id="DPRK01000009">
    <property type="protein sequence ID" value="HCY80161.1"/>
    <property type="molecule type" value="Genomic_DNA"/>
</dbReference>
<comment type="caution">
    <text evidence="1">The sequence shown here is derived from an EMBL/GenBank/DDBJ whole genome shotgun (WGS) entry which is preliminary data.</text>
</comment>
<evidence type="ECO:0000313" key="2">
    <source>
        <dbReference type="Proteomes" id="UP000263268"/>
    </source>
</evidence>
<dbReference type="SUPFAM" id="SSF52413">
    <property type="entry name" value="UDP-glucose/GDP-mannose dehydrogenase C-terminal domain"/>
    <property type="match status" value="1"/>
</dbReference>
<feature type="non-terminal residue" evidence="1">
    <location>
        <position position="59"/>
    </location>
</feature>
<evidence type="ECO:0000313" key="1">
    <source>
        <dbReference type="EMBL" id="HCY80161.1"/>
    </source>
</evidence>
<dbReference type="Proteomes" id="UP000263268">
    <property type="component" value="Unassembled WGS sequence"/>
</dbReference>